<dbReference type="OrthoDB" id="27483at2759"/>
<comment type="subcellular location">
    <subcellularLocation>
        <location evidence="1">Nucleus</location>
    </subcellularLocation>
</comment>
<dbReference type="Gene3D" id="2.30.29.30">
    <property type="entry name" value="Pleckstrin-homology domain (PH domain)/Phosphotyrosine-binding domain (PTB)"/>
    <property type="match status" value="1"/>
</dbReference>
<evidence type="ECO:0000256" key="2">
    <source>
        <dbReference type="ARBA" id="ARBA00023242"/>
    </source>
</evidence>
<evidence type="ECO:0000256" key="1">
    <source>
        <dbReference type="ARBA" id="ARBA00004123"/>
    </source>
</evidence>
<comment type="caution">
    <text evidence="6">The sequence shown here is derived from an EMBL/GenBank/DDBJ whole genome shotgun (WGS) entry which is preliminary data.</text>
</comment>
<keyword evidence="2" id="KW-0539">Nucleus</keyword>
<feature type="compositionally biased region" description="Polar residues" evidence="3">
    <location>
        <begin position="679"/>
        <end position="694"/>
    </location>
</feature>
<feature type="compositionally biased region" description="Basic and acidic residues" evidence="3">
    <location>
        <begin position="730"/>
        <end position="751"/>
    </location>
</feature>
<evidence type="ECO:0000313" key="7">
    <source>
        <dbReference type="Proteomes" id="UP000695562"/>
    </source>
</evidence>
<protein>
    <recommendedName>
        <fullName evidence="8">EVH1 domain-containing protein</fullName>
    </recommendedName>
</protein>
<reference evidence="6" key="1">
    <citation type="submission" date="2020-01" db="EMBL/GenBank/DDBJ databases">
        <title>Development of genomics and gene disruption for Polysphondylium violaceum indicates a role for the polyketide synthase stlB in stalk morphogenesis.</title>
        <authorList>
            <person name="Narita B."/>
            <person name="Kawabe Y."/>
            <person name="Kin K."/>
            <person name="Saito T."/>
            <person name="Gibbs R."/>
            <person name="Kuspa A."/>
            <person name="Muzny D."/>
            <person name="Queller D."/>
            <person name="Richards S."/>
            <person name="Strassman J."/>
            <person name="Sucgang R."/>
            <person name="Worley K."/>
            <person name="Schaap P."/>
        </authorList>
    </citation>
    <scope>NUCLEOTIDE SEQUENCE</scope>
    <source>
        <strain evidence="6">QSvi11</strain>
    </source>
</reference>
<feature type="compositionally biased region" description="Basic and acidic residues" evidence="3">
    <location>
        <begin position="830"/>
        <end position="839"/>
    </location>
</feature>
<feature type="compositionally biased region" description="Acidic residues" evidence="3">
    <location>
        <begin position="646"/>
        <end position="668"/>
    </location>
</feature>
<dbReference type="SUPFAM" id="SSF50729">
    <property type="entry name" value="PH domain-like"/>
    <property type="match status" value="1"/>
</dbReference>
<dbReference type="Gene3D" id="1.25.10.10">
    <property type="entry name" value="Leucine-rich Repeat Variant"/>
    <property type="match status" value="1"/>
</dbReference>
<feature type="compositionally biased region" description="Acidic residues" evidence="3">
    <location>
        <begin position="705"/>
        <end position="719"/>
    </location>
</feature>
<dbReference type="GO" id="GO:0006974">
    <property type="term" value="P:DNA damage response"/>
    <property type="evidence" value="ECO:0007669"/>
    <property type="project" value="TreeGrafter"/>
</dbReference>
<dbReference type="GO" id="GO:0072542">
    <property type="term" value="F:protein phosphatase activator activity"/>
    <property type="evidence" value="ECO:0007669"/>
    <property type="project" value="TreeGrafter"/>
</dbReference>
<dbReference type="InterPro" id="IPR016024">
    <property type="entry name" value="ARM-type_fold"/>
</dbReference>
<feature type="domain" description="Serine/threonine-protein phosphatase 4 regulatory subunit 3-like central" evidence="4">
    <location>
        <begin position="122"/>
        <end position="597"/>
    </location>
</feature>
<evidence type="ECO:0000256" key="3">
    <source>
        <dbReference type="SAM" id="MobiDB-lite"/>
    </source>
</evidence>
<feature type="compositionally biased region" description="Basic and acidic residues" evidence="3">
    <location>
        <begin position="695"/>
        <end position="704"/>
    </location>
</feature>
<proteinExistence type="predicted"/>
<feature type="region of interest" description="Disordered" evidence="3">
    <location>
        <begin position="611"/>
        <end position="839"/>
    </location>
</feature>
<feature type="compositionally biased region" description="Low complexity" evidence="3">
    <location>
        <begin position="611"/>
        <end position="634"/>
    </location>
</feature>
<feature type="compositionally biased region" description="Basic and acidic residues" evidence="3">
    <location>
        <begin position="793"/>
        <end position="807"/>
    </location>
</feature>
<sequence length="839" mass="96423">MEPARRRVKVYQLDINGKWEDIGTGHVSCTYIESLAGLALIVKSEDDNSIILETKLSLEDIYQKQQDSLIVWTEPDANLDLALSFQDPDGCQEIWELILQVQKSNEQELPPLNIGNLQAIQDYLESSLSIFDKEKIVNIILKEDYIKNLLEIFDELEKSGDKQPLFYIFNILKNLILFNDTTLFDIILSDEFLVKIMGALEYDPEISEANRIKHREFLNNHVVFKEVVPLPSTHLTNTIHQTFRIQYLKDVVLPRVLDDVTFSSLNSIIYFNNIEIISQIQNDNDFLQNVFNSIENSQPNSNERKELLLFLQDLCALAKSLQHQSKTAFFLILTSFGLFKTLSSTLDDENVQTRISSTEIILSILQHDPSILKSYCTPCNNSKFLPQLITLFIKDKDLGVKNQIVEIIKILLEADAMESSEFFKVFYDKGMALLVSPLNDDYTGEPVIPGDPSSNLGSFVLYNVMELVIYCIKHHCYRIKHFIIEENISKKIVKFSKSNERYLALGAIRFFRSLISMKDDLYNRHIIQENLFQPIIELFKENISKYNLLNSAIIELFQFITRENVKELIVHLVEKYRDIFETITYTDVLKQLILKYDTIASWYESPELSCNNNNQNNNNNNNNSINQSTTTTTTLPNSKYQKTDKEIEEEEEEAYFNRDDSDDSDGDQDQPTNGDEKVSTTNEKINDELNSSGDNRNKLSKIVDYEDEDEDEEEEEDQDIMSSSSSNKINHKETEEKEKQSEPDQNGKDHNNSINNNNEIGTPKRKYGDDDDNSTTTSNNEEQEVDMNGTNKNGDKKLNHNNNKEDSAMDEDSDSSSGSSNGHTLKKMKSTKEPPKINA</sequence>
<dbReference type="Pfam" id="PF22972">
    <property type="entry name" value="EVH1_PP4R3"/>
    <property type="match status" value="1"/>
</dbReference>
<accession>A0A8J4V526</accession>
<evidence type="ECO:0008006" key="8">
    <source>
        <dbReference type="Google" id="ProtNLM"/>
    </source>
</evidence>
<organism evidence="6 7">
    <name type="scientific">Polysphondylium violaceum</name>
    <dbReference type="NCBI Taxonomy" id="133409"/>
    <lineage>
        <taxon>Eukaryota</taxon>
        <taxon>Amoebozoa</taxon>
        <taxon>Evosea</taxon>
        <taxon>Eumycetozoa</taxon>
        <taxon>Dictyostelia</taxon>
        <taxon>Dictyosteliales</taxon>
        <taxon>Dictyosteliaceae</taxon>
        <taxon>Polysphondylium</taxon>
    </lineage>
</organism>
<dbReference type="GO" id="GO:0005654">
    <property type="term" value="C:nucleoplasm"/>
    <property type="evidence" value="ECO:0007669"/>
    <property type="project" value="TreeGrafter"/>
</dbReference>
<dbReference type="AlphaFoldDB" id="A0A8J4V526"/>
<dbReference type="PANTHER" id="PTHR23318">
    <property type="entry name" value="ATP SYNTHASE GAMMA-RELATED"/>
    <property type="match status" value="1"/>
</dbReference>
<dbReference type="InterPro" id="IPR051137">
    <property type="entry name" value="PP4R3-like"/>
</dbReference>
<dbReference type="PANTHER" id="PTHR23318:SF0">
    <property type="entry name" value="SERINE_THREONINE-PROTEIN PHOSPHATASE 4 REGULATORY SUBUNIT 3"/>
    <property type="match status" value="1"/>
</dbReference>
<gene>
    <name evidence="6" type="ORF">CYY_004510</name>
</gene>
<dbReference type="Pfam" id="PF04802">
    <property type="entry name" value="PP4R3"/>
    <property type="match status" value="1"/>
</dbReference>
<evidence type="ECO:0000259" key="5">
    <source>
        <dbReference type="Pfam" id="PF22972"/>
    </source>
</evidence>
<dbReference type="GO" id="GO:0030289">
    <property type="term" value="C:protein phosphatase 4 complex"/>
    <property type="evidence" value="ECO:0007669"/>
    <property type="project" value="TreeGrafter"/>
</dbReference>
<name>A0A8J4V526_9MYCE</name>
<dbReference type="Proteomes" id="UP000695562">
    <property type="component" value="Unassembled WGS sequence"/>
</dbReference>
<evidence type="ECO:0000259" key="4">
    <source>
        <dbReference type="Pfam" id="PF04802"/>
    </source>
</evidence>
<dbReference type="InterPro" id="IPR011989">
    <property type="entry name" value="ARM-like"/>
</dbReference>
<dbReference type="InterPro" id="IPR055236">
    <property type="entry name" value="EVH1_PP4R3"/>
</dbReference>
<feature type="domain" description="PP4R3 EVH1-like" evidence="5">
    <location>
        <begin position="5"/>
        <end position="103"/>
    </location>
</feature>
<dbReference type="InterPro" id="IPR011993">
    <property type="entry name" value="PH-like_dom_sf"/>
</dbReference>
<dbReference type="EMBL" id="AJWJ01000160">
    <property type="protein sequence ID" value="KAF2074192.1"/>
    <property type="molecule type" value="Genomic_DNA"/>
</dbReference>
<evidence type="ECO:0000313" key="6">
    <source>
        <dbReference type="EMBL" id="KAF2074192.1"/>
    </source>
</evidence>
<dbReference type="InterPro" id="IPR006887">
    <property type="entry name" value="P4R3-like_central_dom"/>
</dbReference>
<dbReference type="SUPFAM" id="SSF48371">
    <property type="entry name" value="ARM repeat"/>
    <property type="match status" value="1"/>
</dbReference>
<keyword evidence="7" id="KW-1185">Reference proteome</keyword>